<organism evidence="2 3">
    <name type="scientific">Regulus satrapa</name>
    <name type="common">Golden-crowned kinglet</name>
    <dbReference type="NCBI Taxonomy" id="13245"/>
    <lineage>
        <taxon>Eukaryota</taxon>
        <taxon>Metazoa</taxon>
        <taxon>Chordata</taxon>
        <taxon>Craniata</taxon>
        <taxon>Vertebrata</taxon>
        <taxon>Euteleostomi</taxon>
        <taxon>Archelosauria</taxon>
        <taxon>Archosauria</taxon>
        <taxon>Dinosauria</taxon>
        <taxon>Saurischia</taxon>
        <taxon>Theropoda</taxon>
        <taxon>Coelurosauria</taxon>
        <taxon>Aves</taxon>
        <taxon>Neognathae</taxon>
        <taxon>Neoaves</taxon>
        <taxon>Telluraves</taxon>
        <taxon>Australaves</taxon>
        <taxon>Passeriformes</taxon>
        <taxon>Regulidae</taxon>
        <taxon>Regulus</taxon>
    </lineage>
</organism>
<feature type="compositionally biased region" description="Basic and acidic residues" evidence="1">
    <location>
        <begin position="1"/>
        <end position="12"/>
    </location>
</feature>
<dbReference type="Proteomes" id="UP000529728">
    <property type="component" value="Unassembled WGS sequence"/>
</dbReference>
<evidence type="ECO:0000313" key="3">
    <source>
        <dbReference type="Proteomes" id="UP000529728"/>
    </source>
</evidence>
<feature type="compositionally biased region" description="Polar residues" evidence="1">
    <location>
        <begin position="196"/>
        <end position="229"/>
    </location>
</feature>
<dbReference type="OrthoDB" id="9396701at2759"/>
<feature type="compositionally biased region" description="Basic and acidic residues" evidence="1">
    <location>
        <begin position="160"/>
        <end position="177"/>
    </location>
</feature>
<feature type="non-terminal residue" evidence="2">
    <location>
        <position position="1"/>
    </location>
</feature>
<evidence type="ECO:0000256" key="1">
    <source>
        <dbReference type="SAM" id="MobiDB-lite"/>
    </source>
</evidence>
<feature type="non-terminal residue" evidence="2">
    <location>
        <position position="316"/>
    </location>
</feature>
<reference evidence="2 3" key="1">
    <citation type="submission" date="2019-09" db="EMBL/GenBank/DDBJ databases">
        <title>Bird 10,000 Genomes (B10K) Project - Family phase.</title>
        <authorList>
            <person name="Zhang G."/>
        </authorList>
    </citation>
    <scope>NUCLEOTIDE SEQUENCE [LARGE SCALE GENOMIC DNA]</scope>
    <source>
        <strain evidence="2">B10K-DU-001-18</strain>
        <tissue evidence="2">Muscle</tissue>
    </source>
</reference>
<proteinExistence type="predicted"/>
<evidence type="ECO:0000313" key="2">
    <source>
        <dbReference type="EMBL" id="NWR40901.1"/>
    </source>
</evidence>
<comment type="caution">
    <text evidence="2">The sequence shown here is derived from an EMBL/GenBank/DDBJ whole genome shotgun (WGS) entry which is preliminary data.</text>
</comment>
<feature type="compositionally biased region" description="Basic and acidic residues" evidence="1">
    <location>
        <begin position="247"/>
        <end position="256"/>
    </location>
</feature>
<keyword evidence="3" id="KW-1185">Reference proteome</keyword>
<feature type="region of interest" description="Disordered" evidence="1">
    <location>
        <begin position="1"/>
        <end position="28"/>
    </location>
</feature>
<gene>
    <name evidence="2" type="primary">Fyb1</name>
    <name evidence="2" type="ORF">REGSAT_R14247</name>
</gene>
<sequence>MEHFEGRNREPEDSSNSRPFKIPRQDIASGLQTRKAAFEKFASKGYGVCSAGPSTHHKPIQPEPSLAVKPSSGDETEEDPKPSHLSSVAQKFGVQLQPTNRGNDEKPGCAKFSIKTSDPSKEDPKPLNRKPAWNKFLALPDKEKSSLGLKPNLNFPSQENEAKPEFSKVAAIREKLRSATQENELKPPVSKRPSAQKPSLNKEVSQNEDTSNKSGFQQKQSGLQETVMENTKGKGTGTAKSILVNKSRQEKSDSSHKLHKTNKAPAAGRQSDETKQKDDRDRSSRKPKPLILPAVFRMSQVPEKPSRPPTVYLGMF</sequence>
<dbReference type="AlphaFoldDB" id="A0A7K4X1Q1"/>
<feature type="region of interest" description="Disordered" evidence="1">
    <location>
        <begin position="46"/>
        <end position="316"/>
    </location>
</feature>
<feature type="compositionally biased region" description="Basic and acidic residues" evidence="1">
    <location>
        <begin position="270"/>
        <end position="284"/>
    </location>
</feature>
<accession>A0A7K4X1Q1</accession>
<protein>
    <submittedName>
        <fullName evidence="2">FYB1 protein</fullName>
    </submittedName>
</protein>
<name>A0A7K4X1Q1_REGSA</name>
<dbReference type="EMBL" id="VWZN01000064">
    <property type="protein sequence ID" value="NWR40901.1"/>
    <property type="molecule type" value="Genomic_DNA"/>
</dbReference>